<dbReference type="NCBIfam" id="NF005760">
    <property type="entry name" value="PRK07586.1"/>
    <property type="match status" value="1"/>
</dbReference>
<dbReference type="Gene3D" id="3.40.50.970">
    <property type="match status" value="2"/>
</dbReference>
<dbReference type="STRING" id="85968.GCA_900073015_03648"/>
<evidence type="ECO:0000256" key="6">
    <source>
        <dbReference type="ARBA" id="ARBA00022827"/>
    </source>
</evidence>
<dbReference type="InterPro" id="IPR012001">
    <property type="entry name" value="Thiamin_PyroP_enz_TPP-bd_dom"/>
</dbReference>
<dbReference type="EC" id="2.2.1.6" evidence="4"/>
<dbReference type="InterPro" id="IPR045229">
    <property type="entry name" value="TPP_enz"/>
</dbReference>
<evidence type="ECO:0000256" key="8">
    <source>
        <dbReference type="ARBA" id="ARBA00023304"/>
    </source>
</evidence>
<comment type="caution">
    <text evidence="12">The sequence shown here is derived from an EMBL/GenBank/DDBJ whole genome shotgun (WGS) entry which is preliminary data.</text>
</comment>
<dbReference type="PANTHER" id="PTHR18968">
    <property type="entry name" value="THIAMINE PYROPHOSPHATE ENZYMES"/>
    <property type="match status" value="1"/>
</dbReference>
<dbReference type="UniPathway" id="UPA00049">
    <property type="reaction ID" value="UER00059"/>
</dbReference>
<comment type="pathway">
    <text evidence="1">Amino-acid biosynthesis; L-isoleucine biosynthesis; L-isoleucine from 2-oxobutanoate: step 1/4.</text>
</comment>
<dbReference type="UniPathway" id="UPA00047">
    <property type="reaction ID" value="UER00055"/>
</dbReference>
<keyword evidence="7" id="KW-0786">Thiamine pyrophosphate</keyword>
<dbReference type="SUPFAM" id="SSF52518">
    <property type="entry name" value="Thiamin diphosphate-binding fold (THDP-binding)"/>
    <property type="match status" value="2"/>
</dbReference>
<dbReference type="Proteomes" id="UP000230551">
    <property type="component" value="Unassembled WGS sequence"/>
</dbReference>
<comment type="pathway">
    <text evidence="2">Amino-acid biosynthesis; L-valine biosynthesis; L-valine from pyruvate: step 1/4.</text>
</comment>
<keyword evidence="8" id="KW-0028">Amino-acid biosynthesis</keyword>
<dbReference type="GO" id="GO:0003984">
    <property type="term" value="F:acetolactate synthase activity"/>
    <property type="evidence" value="ECO:0007669"/>
    <property type="project" value="UniProtKB-EC"/>
</dbReference>
<name>A0A2G5P4U2_9MYCO</name>
<dbReference type="GO" id="GO:0000287">
    <property type="term" value="F:magnesium ion binding"/>
    <property type="evidence" value="ECO:0007669"/>
    <property type="project" value="UniProtKB-ARBA"/>
</dbReference>
<comment type="catalytic activity">
    <reaction evidence="9">
        <text>2 pyruvate + H(+) = (2S)-2-acetolactate + CO2</text>
        <dbReference type="Rhea" id="RHEA:25249"/>
        <dbReference type="ChEBI" id="CHEBI:15361"/>
        <dbReference type="ChEBI" id="CHEBI:15378"/>
        <dbReference type="ChEBI" id="CHEBI:16526"/>
        <dbReference type="ChEBI" id="CHEBI:58476"/>
        <dbReference type="EC" id="2.2.1.6"/>
    </reaction>
</comment>
<protein>
    <recommendedName>
        <fullName evidence="4">acetolactate synthase</fullName>
        <ecNumber evidence="4">2.2.1.6</ecNumber>
    </recommendedName>
</protein>
<feature type="domain" description="Thiamine pyrophosphate enzyme TPP-binding" evidence="10">
    <location>
        <begin position="387"/>
        <end position="521"/>
    </location>
</feature>
<evidence type="ECO:0000256" key="5">
    <source>
        <dbReference type="ARBA" id="ARBA00022630"/>
    </source>
</evidence>
<evidence type="ECO:0000256" key="2">
    <source>
        <dbReference type="ARBA" id="ARBA00005025"/>
    </source>
</evidence>
<dbReference type="InterPro" id="IPR029061">
    <property type="entry name" value="THDP-binding"/>
</dbReference>
<dbReference type="InterPro" id="IPR011766">
    <property type="entry name" value="TPP_enzyme_TPP-bd"/>
</dbReference>
<accession>A0A2G5P4U2</accession>
<sequence length="532" mass="53414">MNPRNGAQSLLDALATGGVDVCFANPGTSEMHFVAALDGAPGLRGVLALFEGVATGAADGYARIAGRPAAVLLHLGPGLGNGLANLHNARRAHVPMVLVVGDHAGYHKRYDAPLESDIDAVAHTVSGWVRRSATADEVADDAALAVSVSRAGQIATLILPADASWNAVRAADTDAGVPAAVLAGRAEPAATAAAMDTAAYWLRSSNPQTALLIGGDATDADGLAAAARIAEATGARLLCETFPTRLRRGAGVPPVERLGYFAEAAVAQLTGVTRLILAGARAPVSFFAYPGMASDLVPPGAEVLTLAGHRGAAAALAALADELAPGTTASPAPADRPTPPTGPLNALSLAAAVGATLPENAIVVDESMTAGMGLPAATAGAPAHDVLSITGGAIGYGLPAAIGAAIAAPDRPVLALQADGSAMYTISALWTHARENLDITTVILNNGAYDILRVELQRVGAENAAAPGPRAAELLDLGRPDLDFVQIAQGMGVPARRVGNAEDLAVALAESFAEPGPHLIEAMLPSIFSVAG</sequence>
<evidence type="ECO:0000256" key="7">
    <source>
        <dbReference type="ARBA" id="ARBA00023052"/>
    </source>
</evidence>
<dbReference type="GO" id="GO:0030976">
    <property type="term" value="F:thiamine pyrophosphate binding"/>
    <property type="evidence" value="ECO:0007669"/>
    <property type="project" value="InterPro"/>
</dbReference>
<dbReference type="Pfam" id="PF02775">
    <property type="entry name" value="TPP_enzyme_C"/>
    <property type="match status" value="1"/>
</dbReference>
<evidence type="ECO:0000256" key="9">
    <source>
        <dbReference type="ARBA" id="ARBA00048670"/>
    </source>
</evidence>
<keyword evidence="13" id="KW-1185">Reference proteome</keyword>
<dbReference type="GO" id="GO:0009099">
    <property type="term" value="P:L-valine biosynthetic process"/>
    <property type="evidence" value="ECO:0007669"/>
    <property type="project" value="UniProtKB-UniPathway"/>
</dbReference>
<gene>
    <name evidence="12" type="ORF">CQY22_017000</name>
</gene>
<feature type="domain" description="Thiamine pyrophosphate enzyme N-terminal TPP-binding" evidence="11">
    <location>
        <begin position="5"/>
        <end position="108"/>
    </location>
</feature>
<keyword evidence="6" id="KW-0274">FAD</keyword>
<evidence type="ECO:0000256" key="1">
    <source>
        <dbReference type="ARBA" id="ARBA00004974"/>
    </source>
</evidence>
<evidence type="ECO:0000259" key="10">
    <source>
        <dbReference type="Pfam" id="PF02775"/>
    </source>
</evidence>
<keyword evidence="5" id="KW-0285">Flavoprotein</keyword>
<proteinExistence type="inferred from homology"/>
<dbReference type="GO" id="GO:0009097">
    <property type="term" value="P:isoleucine biosynthetic process"/>
    <property type="evidence" value="ECO:0007669"/>
    <property type="project" value="UniProtKB-UniPathway"/>
</dbReference>
<dbReference type="CDD" id="cd02002">
    <property type="entry name" value="TPP_BFDC"/>
    <property type="match status" value="1"/>
</dbReference>
<reference evidence="12 13" key="1">
    <citation type="journal article" date="2017" name="Infect. Genet. Evol.">
        <title>The new phylogeny of the genus Mycobacterium: The old and the news.</title>
        <authorList>
            <person name="Tortoli E."/>
            <person name="Fedrizzi T."/>
            <person name="Meehan C.J."/>
            <person name="Trovato A."/>
            <person name="Grottola A."/>
            <person name="Giacobazzi E."/>
            <person name="Serpini G.F."/>
            <person name="Tagliazucchi S."/>
            <person name="Fabio A."/>
            <person name="Bettua C."/>
            <person name="Bertorelli R."/>
            <person name="Frascaro F."/>
            <person name="De Sanctis V."/>
            <person name="Pecorari M."/>
            <person name="Jousson O."/>
            <person name="Segata N."/>
            <person name="Cirillo D.M."/>
        </authorList>
    </citation>
    <scope>NUCLEOTIDE SEQUENCE [LARGE SCALE GENOMIC DNA]</scope>
    <source>
        <strain evidence="12 13">CIP1034565</strain>
    </source>
</reference>
<dbReference type="OrthoDB" id="2443624at2"/>
<organism evidence="12 13">
    <name type="scientific">Mycolicibacterium brumae</name>
    <dbReference type="NCBI Taxonomy" id="85968"/>
    <lineage>
        <taxon>Bacteria</taxon>
        <taxon>Bacillati</taxon>
        <taxon>Actinomycetota</taxon>
        <taxon>Actinomycetes</taxon>
        <taxon>Mycobacteriales</taxon>
        <taxon>Mycobacteriaceae</taxon>
        <taxon>Mycolicibacterium</taxon>
    </lineage>
</organism>
<dbReference type="CDD" id="cd07035">
    <property type="entry name" value="TPP_PYR_POX_like"/>
    <property type="match status" value="1"/>
</dbReference>
<evidence type="ECO:0000256" key="4">
    <source>
        <dbReference type="ARBA" id="ARBA00013145"/>
    </source>
</evidence>
<dbReference type="EMBL" id="PDCN02000031">
    <property type="protein sequence ID" value="PIB73399.1"/>
    <property type="molecule type" value="Genomic_DNA"/>
</dbReference>
<dbReference type="GO" id="GO:0050660">
    <property type="term" value="F:flavin adenine dinucleotide binding"/>
    <property type="evidence" value="ECO:0007669"/>
    <property type="project" value="TreeGrafter"/>
</dbReference>
<keyword evidence="8" id="KW-0100">Branched-chain amino acid biosynthesis</keyword>
<evidence type="ECO:0000259" key="11">
    <source>
        <dbReference type="Pfam" id="PF02776"/>
    </source>
</evidence>
<dbReference type="AlphaFoldDB" id="A0A2G5P4U2"/>
<evidence type="ECO:0000313" key="12">
    <source>
        <dbReference type="EMBL" id="PIB73399.1"/>
    </source>
</evidence>
<dbReference type="PANTHER" id="PTHR18968:SF86">
    <property type="entry name" value="ACETOLACTATE SYNTHASE LARGE SUBUNIT ILVX-RELATED"/>
    <property type="match status" value="1"/>
</dbReference>
<dbReference type="Pfam" id="PF02776">
    <property type="entry name" value="TPP_enzyme_N"/>
    <property type="match status" value="1"/>
</dbReference>
<evidence type="ECO:0000256" key="3">
    <source>
        <dbReference type="ARBA" id="ARBA00007812"/>
    </source>
</evidence>
<dbReference type="RefSeq" id="WP_090593266.1">
    <property type="nucleotide sequence ID" value="NZ_CP104302.1"/>
</dbReference>
<comment type="similarity">
    <text evidence="3">Belongs to the TPP enzyme family.</text>
</comment>
<evidence type="ECO:0000313" key="13">
    <source>
        <dbReference type="Proteomes" id="UP000230551"/>
    </source>
</evidence>